<sequence length="58" mass="6598">WDIVQGTETPSVEGANTKEVKDYRLRKSRAYSIMYLNTEKTHRPLISDTKDASKPGKS</sequence>
<dbReference type="AlphaFoldDB" id="A0A4Y2BR85"/>
<protein>
    <submittedName>
        <fullName evidence="1">Uncharacterized protein</fullName>
    </submittedName>
</protein>
<accession>A0A4Y2BR85</accession>
<reference evidence="1 2" key="1">
    <citation type="journal article" date="2019" name="Sci. Rep.">
        <title>Orb-weaving spider Araneus ventricosus genome elucidates the spidroin gene catalogue.</title>
        <authorList>
            <person name="Kono N."/>
            <person name="Nakamura H."/>
            <person name="Ohtoshi R."/>
            <person name="Moran D.A.P."/>
            <person name="Shinohara A."/>
            <person name="Yoshida Y."/>
            <person name="Fujiwara M."/>
            <person name="Mori M."/>
            <person name="Tomita M."/>
            <person name="Arakawa K."/>
        </authorList>
    </citation>
    <scope>NUCLEOTIDE SEQUENCE [LARGE SCALE GENOMIC DNA]</scope>
</reference>
<dbReference type="Proteomes" id="UP000499080">
    <property type="component" value="Unassembled WGS sequence"/>
</dbReference>
<gene>
    <name evidence="1" type="ORF">AVEN_21965_1</name>
</gene>
<dbReference type="EMBL" id="BGPR01160681">
    <property type="protein sequence ID" value="GBL94710.1"/>
    <property type="molecule type" value="Genomic_DNA"/>
</dbReference>
<comment type="caution">
    <text evidence="1">The sequence shown here is derived from an EMBL/GenBank/DDBJ whole genome shotgun (WGS) entry which is preliminary data.</text>
</comment>
<organism evidence="1 2">
    <name type="scientific">Araneus ventricosus</name>
    <name type="common">Orbweaver spider</name>
    <name type="synonym">Epeira ventricosa</name>
    <dbReference type="NCBI Taxonomy" id="182803"/>
    <lineage>
        <taxon>Eukaryota</taxon>
        <taxon>Metazoa</taxon>
        <taxon>Ecdysozoa</taxon>
        <taxon>Arthropoda</taxon>
        <taxon>Chelicerata</taxon>
        <taxon>Arachnida</taxon>
        <taxon>Araneae</taxon>
        <taxon>Araneomorphae</taxon>
        <taxon>Entelegynae</taxon>
        <taxon>Araneoidea</taxon>
        <taxon>Araneidae</taxon>
        <taxon>Araneus</taxon>
    </lineage>
</organism>
<name>A0A4Y2BR85_ARAVE</name>
<keyword evidence="2" id="KW-1185">Reference proteome</keyword>
<feature type="non-terminal residue" evidence="1">
    <location>
        <position position="1"/>
    </location>
</feature>
<evidence type="ECO:0000313" key="1">
    <source>
        <dbReference type="EMBL" id="GBL94710.1"/>
    </source>
</evidence>
<evidence type="ECO:0000313" key="2">
    <source>
        <dbReference type="Proteomes" id="UP000499080"/>
    </source>
</evidence>
<proteinExistence type="predicted"/>